<accession>A0A0C9RNN2</accession>
<dbReference type="Pfam" id="PF01239">
    <property type="entry name" value="PPTA"/>
    <property type="match status" value="3"/>
</dbReference>
<gene>
    <name evidence="5" type="primary">ptar1-b</name>
    <name evidence="7" type="synonym">temp</name>
    <name evidence="5" type="ORF">g.21137</name>
</gene>
<proteinExistence type="inferred from homology"/>
<comment type="similarity">
    <text evidence="1">Belongs to the protein prenyltransferase subunit alpha family.</text>
</comment>
<dbReference type="OrthoDB" id="5358702at2759"/>
<dbReference type="KEGG" id="fas:105263915"/>
<dbReference type="PANTHER" id="PTHR11129">
    <property type="entry name" value="PROTEIN FARNESYLTRANSFERASE ALPHA SUBUNIT/RAB GERANYLGERANYL TRANSFERASE ALPHA SUBUNIT"/>
    <property type="match status" value="1"/>
</dbReference>
<dbReference type="AlphaFoldDB" id="A0A0C9RNN2"/>
<dbReference type="PANTHER" id="PTHR11129:SF3">
    <property type="entry name" value="PROTEIN PRENYLTRANSFERASE ALPHA SUBUNIT REPEAT-CONTAINING PROTEIN 1"/>
    <property type="match status" value="1"/>
</dbReference>
<evidence type="ECO:0000256" key="3">
    <source>
        <dbReference type="ARBA" id="ARBA00022679"/>
    </source>
</evidence>
<sequence length="421" mass="48766">MQEDVFPAAEKILSDIENVFRKDVNLQSFEIIPSPDSENRSPVYHDENSLGLASWCVHPLYTYAYTRLMDLRPNKIRREDPIVVSRWLMGALLINPDVPTFWNMRRDLVKSGRLDPLDELRFTRVVLYHKAKCFEAFSYRRWLVQFTLVEQENPSVDVESLLRTEMTVSGTSADRYANNYHAWSHRQQMISTYEALCPSSLGSLLVSEWEASGKWCSCHVSDHSGLSYRQFLLKRLLLLERQSAETRLVVVPEELARRRNTILDFAKEATGFDDVFLMCDDSAEVLEIIHGCGKGRRSGIDYDRVLMGLSYWVEDCTLNEELIEAFPGHEALWYHRRFLAFSLREICWGYSKDSCYGPQCFQPRDSIRLDGDGGDSRNCLLEVAFERRNQAIVERARKQRQGDVVEKFVKFLVGTGLRLES</sequence>
<dbReference type="EMBL" id="GBYB01015127">
    <property type="protein sequence ID" value="JAG84894.1"/>
    <property type="molecule type" value="Transcribed_RNA"/>
</dbReference>
<evidence type="ECO:0000313" key="7">
    <source>
        <dbReference type="RefSeq" id="XP_011298739.1"/>
    </source>
</evidence>
<organism evidence="5">
    <name type="scientific">Fopius arisanus</name>
    <dbReference type="NCBI Taxonomy" id="64838"/>
    <lineage>
        <taxon>Eukaryota</taxon>
        <taxon>Metazoa</taxon>
        <taxon>Ecdysozoa</taxon>
        <taxon>Arthropoda</taxon>
        <taxon>Hexapoda</taxon>
        <taxon>Insecta</taxon>
        <taxon>Pterygota</taxon>
        <taxon>Neoptera</taxon>
        <taxon>Endopterygota</taxon>
        <taxon>Hymenoptera</taxon>
        <taxon>Apocrita</taxon>
        <taxon>Ichneumonoidea</taxon>
        <taxon>Braconidae</taxon>
        <taxon>Opiinae</taxon>
        <taxon>Fopius</taxon>
    </lineage>
</organism>
<evidence type="ECO:0000256" key="2">
    <source>
        <dbReference type="ARBA" id="ARBA00022602"/>
    </source>
</evidence>
<dbReference type="GO" id="GO:0008318">
    <property type="term" value="F:protein prenyltransferase activity"/>
    <property type="evidence" value="ECO:0007669"/>
    <property type="project" value="InterPro"/>
</dbReference>
<dbReference type="GeneID" id="105263915"/>
<dbReference type="Gene3D" id="1.25.40.120">
    <property type="entry name" value="Protein prenylyltransferase"/>
    <property type="match status" value="1"/>
</dbReference>
<dbReference type="Proteomes" id="UP000694866">
    <property type="component" value="Unplaced"/>
</dbReference>
<dbReference type="GO" id="GO:0005737">
    <property type="term" value="C:cytoplasm"/>
    <property type="evidence" value="ECO:0007669"/>
    <property type="project" value="TreeGrafter"/>
</dbReference>
<keyword evidence="3" id="KW-0808">Transferase</keyword>
<keyword evidence="6" id="KW-1185">Reference proteome</keyword>
<dbReference type="RefSeq" id="XP_011298739.1">
    <property type="nucleotide sequence ID" value="XM_011300437.1"/>
</dbReference>
<accession>A0A9R1TW56</accession>
<reference evidence="5" key="1">
    <citation type="submission" date="2015-01" db="EMBL/GenBank/DDBJ databases">
        <title>Transcriptome Assembly of Fopius arisanus.</title>
        <authorList>
            <person name="Geib S."/>
        </authorList>
    </citation>
    <scope>NUCLEOTIDE SEQUENCE</scope>
</reference>
<evidence type="ECO:0000313" key="6">
    <source>
        <dbReference type="Proteomes" id="UP000694866"/>
    </source>
</evidence>
<dbReference type="CTD" id="31212"/>
<evidence type="ECO:0000256" key="4">
    <source>
        <dbReference type="ARBA" id="ARBA00022737"/>
    </source>
</evidence>
<evidence type="ECO:0000313" key="5">
    <source>
        <dbReference type="EMBL" id="JAG84894.1"/>
    </source>
</evidence>
<protein>
    <submittedName>
        <fullName evidence="7">Protein prenyltransferase alpha subunit repeat-containing protein 1-B</fullName>
    </submittedName>
    <submittedName>
        <fullName evidence="5">Ptar1-b protein</fullName>
    </submittedName>
</protein>
<keyword evidence="2" id="KW-0637">Prenyltransferase</keyword>
<reference evidence="7" key="2">
    <citation type="submission" date="2025-04" db="UniProtKB">
        <authorList>
            <consortium name="RefSeq"/>
        </authorList>
    </citation>
    <scope>IDENTIFICATION</scope>
    <source>
        <strain evidence="7">USDA-PBARC FA_bdor</strain>
        <tissue evidence="7">Whole organism</tissue>
    </source>
</reference>
<dbReference type="SUPFAM" id="SSF48439">
    <property type="entry name" value="Protein prenylyltransferase"/>
    <property type="match status" value="1"/>
</dbReference>
<evidence type="ECO:0000256" key="1">
    <source>
        <dbReference type="ARBA" id="ARBA00006734"/>
    </source>
</evidence>
<name>A0A0C9RNN2_9HYME</name>
<keyword evidence="4" id="KW-0677">Repeat</keyword>
<dbReference type="InterPro" id="IPR002088">
    <property type="entry name" value="Prenyl_trans_a"/>
</dbReference>